<accession>A0A350H816</accession>
<dbReference type="Pfam" id="PF01663">
    <property type="entry name" value="Phosphodiest"/>
    <property type="match status" value="1"/>
</dbReference>
<dbReference type="Proteomes" id="UP000264062">
    <property type="component" value="Unassembled WGS sequence"/>
</dbReference>
<gene>
    <name evidence="1" type="ORF">DCW38_00655</name>
</gene>
<name>A0A350H816_UNCW3</name>
<evidence type="ECO:0000313" key="2">
    <source>
        <dbReference type="Proteomes" id="UP000264062"/>
    </source>
</evidence>
<organism evidence="1 2">
    <name type="scientific">candidate division WOR-3 bacterium</name>
    <dbReference type="NCBI Taxonomy" id="2052148"/>
    <lineage>
        <taxon>Bacteria</taxon>
        <taxon>Bacteria division WOR-3</taxon>
    </lineage>
</organism>
<dbReference type="InterPro" id="IPR017850">
    <property type="entry name" value="Alkaline_phosphatase_core_sf"/>
</dbReference>
<evidence type="ECO:0000313" key="1">
    <source>
        <dbReference type="EMBL" id="HAV91682.1"/>
    </source>
</evidence>
<reference evidence="1 2" key="1">
    <citation type="journal article" date="2018" name="Nat. Biotechnol.">
        <title>A standardized bacterial taxonomy based on genome phylogeny substantially revises the tree of life.</title>
        <authorList>
            <person name="Parks D.H."/>
            <person name="Chuvochina M."/>
            <person name="Waite D.W."/>
            <person name="Rinke C."/>
            <person name="Skarshewski A."/>
            <person name="Chaumeil P.A."/>
            <person name="Hugenholtz P."/>
        </authorList>
    </citation>
    <scope>NUCLEOTIDE SEQUENCE [LARGE SCALE GENOMIC DNA]</scope>
    <source>
        <strain evidence="1">UBA9956</strain>
    </source>
</reference>
<proteinExistence type="predicted"/>
<comment type="caution">
    <text evidence="1">The sequence shown here is derived from an EMBL/GenBank/DDBJ whole genome shotgun (WGS) entry which is preliminary data.</text>
</comment>
<evidence type="ECO:0008006" key="3">
    <source>
        <dbReference type="Google" id="ProtNLM"/>
    </source>
</evidence>
<dbReference type="EMBL" id="DMZY01000023">
    <property type="protein sequence ID" value="HAV91682.1"/>
    <property type="molecule type" value="Genomic_DNA"/>
</dbReference>
<dbReference type="InterPro" id="IPR002591">
    <property type="entry name" value="Phosphodiest/P_Trfase"/>
</dbReference>
<dbReference type="Gene3D" id="3.40.720.10">
    <property type="entry name" value="Alkaline Phosphatase, subunit A"/>
    <property type="match status" value="1"/>
</dbReference>
<dbReference type="SUPFAM" id="SSF53649">
    <property type="entry name" value="Alkaline phosphatase-like"/>
    <property type="match status" value="1"/>
</dbReference>
<protein>
    <recommendedName>
        <fullName evidence="3">Nucleotide pyrophosphatase</fullName>
    </recommendedName>
</protein>
<dbReference type="AlphaFoldDB" id="A0A350H816"/>
<sequence>MKKQAIIVGLDGGTFTLIDEFIKEGELPFFAYLKENGVFSRMRSVDQQTRVPISPTIWTSLATGKRAEKHNIKSFFNLQQDIKSARLFEIFNHYGYTVGNFGWELTWPPEDYGAFNIPCNMARDNSTIPSKASPVQEMRKRSKKKGLNIISNASLFLRLFNLGVGINSLLKTSMDVLRKGDKRTRQFNNLINGSSVNFQVFRHLYKEFKPDIAFYFIPITDSGAHYFWKYYDEKNFPDIDAEKRKKYGDFLRKIYIEADRQLKKIFEMNEDALLFVISDHGMQPIMEGSFETISLRAKKFLEIAQIENKVELYHVGLNCVINVKEKSGIDSKFLYNFFKSIKINTLNKQFFEIVEMDNTGRIFLKVLQKDKGDYDNADFDSLEVRIGGNVCKFTELVELNDLERSADHDEWGIFMHYSKECKKKGKLDDSEIYDFLPTLLSAMDLPSAEDFDGKSLIVTDSGGLKNIPTYDFLVKHTPAEKESDDSYVKDELKRLGYMKDE</sequence>